<dbReference type="InterPro" id="IPR008284">
    <property type="entry name" value="MoCF_biosynth_CS"/>
</dbReference>
<protein>
    <submittedName>
        <fullName evidence="4">Molybdopterin biosynthesis protein</fullName>
    </submittedName>
</protein>
<dbReference type="Pfam" id="PF03454">
    <property type="entry name" value="MoeA_C"/>
    <property type="match status" value="1"/>
</dbReference>
<name>A0ABD5NM87_9EURY</name>
<reference evidence="4 5" key="1">
    <citation type="journal article" date="2019" name="Int. J. Syst. Evol. Microbiol.">
        <title>The Global Catalogue of Microorganisms (GCM) 10K type strain sequencing project: providing services to taxonomists for standard genome sequencing and annotation.</title>
        <authorList>
            <consortium name="The Broad Institute Genomics Platform"/>
            <consortium name="The Broad Institute Genome Sequencing Center for Infectious Disease"/>
            <person name="Wu L."/>
            <person name="Ma J."/>
        </authorList>
    </citation>
    <scope>NUCLEOTIDE SEQUENCE [LARGE SCALE GENOMIC DNA]</scope>
    <source>
        <strain evidence="4 5">IBRC-M 10256</strain>
    </source>
</reference>
<dbReference type="NCBIfam" id="NF045515">
    <property type="entry name" value="Glp_gephyrin"/>
    <property type="match status" value="1"/>
</dbReference>
<dbReference type="Pfam" id="PF00994">
    <property type="entry name" value="MoCF_biosynth"/>
    <property type="match status" value="1"/>
</dbReference>
<dbReference type="PROSITE" id="PS01079">
    <property type="entry name" value="MOCF_BIOSYNTHESIS_2"/>
    <property type="match status" value="1"/>
</dbReference>
<dbReference type="Pfam" id="PF12727">
    <property type="entry name" value="PBP_like"/>
    <property type="match status" value="1"/>
</dbReference>
<dbReference type="Gene3D" id="3.40.980.10">
    <property type="entry name" value="MoaB/Mog-like domain"/>
    <property type="match status" value="1"/>
</dbReference>
<dbReference type="CDD" id="cd00887">
    <property type="entry name" value="MoeA"/>
    <property type="match status" value="1"/>
</dbReference>
<dbReference type="PANTHER" id="PTHR10192:SF5">
    <property type="entry name" value="GEPHYRIN"/>
    <property type="match status" value="1"/>
</dbReference>
<dbReference type="InterPro" id="IPR036135">
    <property type="entry name" value="MoeA_linker/N_sf"/>
</dbReference>
<evidence type="ECO:0000259" key="3">
    <source>
        <dbReference type="SMART" id="SM00852"/>
    </source>
</evidence>
<dbReference type="EMBL" id="JBHSAQ010000002">
    <property type="protein sequence ID" value="MFC3958091.1"/>
    <property type="molecule type" value="Genomic_DNA"/>
</dbReference>
<dbReference type="PANTHER" id="PTHR10192">
    <property type="entry name" value="MOLYBDOPTERIN BIOSYNTHESIS PROTEIN"/>
    <property type="match status" value="1"/>
</dbReference>
<dbReference type="AlphaFoldDB" id="A0ABD5NM87"/>
<dbReference type="GeneID" id="73903475"/>
<evidence type="ECO:0000313" key="5">
    <source>
        <dbReference type="Proteomes" id="UP001595846"/>
    </source>
</evidence>
<dbReference type="InterPro" id="IPR005110">
    <property type="entry name" value="MoeA_linker/N"/>
</dbReference>
<keyword evidence="2" id="KW-0501">Molybdenum cofactor biosynthesis</keyword>
<dbReference type="Proteomes" id="UP001595846">
    <property type="component" value="Unassembled WGS sequence"/>
</dbReference>
<keyword evidence="5" id="KW-1185">Reference proteome</keyword>
<dbReference type="Gene3D" id="2.40.340.10">
    <property type="entry name" value="MoeA, C-terminal, domain IV"/>
    <property type="match status" value="1"/>
</dbReference>
<accession>A0ABD5NM87</accession>
<organism evidence="4 5">
    <name type="scientific">Halovivax cerinus</name>
    <dbReference type="NCBI Taxonomy" id="1487865"/>
    <lineage>
        <taxon>Archaea</taxon>
        <taxon>Methanobacteriati</taxon>
        <taxon>Methanobacteriota</taxon>
        <taxon>Stenosarchaea group</taxon>
        <taxon>Halobacteria</taxon>
        <taxon>Halobacteriales</taxon>
        <taxon>Natrialbaceae</taxon>
        <taxon>Halovivax</taxon>
    </lineage>
</organism>
<gene>
    <name evidence="4" type="ORF">ACFOUR_06860</name>
</gene>
<comment type="caution">
    <text evidence="4">The sequence shown here is derived from an EMBL/GenBank/DDBJ whole genome shotgun (WGS) entry which is preliminary data.</text>
</comment>
<dbReference type="InterPro" id="IPR024370">
    <property type="entry name" value="PBP_domain"/>
</dbReference>
<dbReference type="NCBIfam" id="TIGR00177">
    <property type="entry name" value="molyb_syn"/>
    <property type="match status" value="1"/>
</dbReference>
<evidence type="ECO:0000313" key="4">
    <source>
        <dbReference type="EMBL" id="MFC3958091.1"/>
    </source>
</evidence>
<dbReference type="SMART" id="SM00852">
    <property type="entry name" value="MoCF_biosynth"/>
    <property type="match status" value="1"/>
</dbReference>
<dbReference type="InterPro" id="IPR038987">
    <property type="entry name" value="MoeA-like"/>
</dbReference>
<dbReference type="Gene3D" id="3.90.105.10">
    <property type="entry name" value="Molybdopterin biosynthesis moea protein, domain 2"/>
    <property type="match status" value="1"/>
</dbReference>
<dbReference type="InterPro" id="IPR036425">
    <property type="entry name" value="MoaB/Mog-like_dom_sf"/>
</dbReference>
<dbReference type="GO" id="GO:0006777">
    <property type="term" value="P:Mo-molybdopterin cofactor biosynthetic process"/>
    <property type="evidence" value="ECO:0007669"/>
    <property type="project" value="UniProtKB-KW"/>
</dbReference>
<dbReference type="SUPFAM" id="SSF53218">
    <property type="entry name" value="Molybdenum cofactor biosynthesis proteins"/>
    <property type="match status" value="1"/>
</dbReference>
<evidence type="ECO:0000256" key="2">
    <source>
        <dbReference type="ARBA" id="ARBA00023150"/>
    </source>
</evidence>
<dbReference type="RefSeq" id="WP_256530776.1">
    <property type="nucleotide sequence ID" value="NZ_CP101824.1"/>
</dbReference>
<feature type="domain" description="MoaB/Mog" evidence="3">
    <location>
        <begin position="197"/>
        <end position="336"/>
    </location>
</feature>
<sequence length="641" mass="66115">MPHKEFRDLVDPETAREAVFDLPIPAGTDRVSLQDAAGRVLAERVDATIDVPGFDRASLDGYALRSADTVGADEANPAHLSVVGTVHAGEEPGVTVGDGEAVEISTGAVMPDGADAMVPVERTDRASAEDDESAAGGGSLLVRTSVAPGANVAVAGSDVAAGERALGPGTHLTPREIGLLSALGVETVPVRARPRVGIVSTGDELVPPGGAVDSGRGEIYDVNSYSIAAAVEDAGGEAIRYPHVGDDWDAMESVLREAAAECDLVLSSGSTSAGAIDVVYRVIEELGELVFHGVSVKPGKPMLVGRLGGVGYVGLPGYPVSAMMTFRTFVAPAIREAAGLTVAETATVEGVMAVDERYPEGRHRLLPVGLVEPGPDELNGDVTVEQPATAVDDPLVYPVDRGSGATTSLTRADGIVEFSADRTSLAAGERVTVSLFSAAGGPPSLFGVGEDDPTVSRALDALESPRYLADGSRPALRSLRIGLPDVAVVAGPIESGYDGVELTRFSREWGLLVPDGDPDGVSGLAAVVDRDLRFANRTAASGVRRSFDAALDDLASSTDRDPDALASAIDGYDVAVRAHDGPARRVVAGEADVGLGLRASADRHALGFVPLGDQPVRLLANPDRVEKPAVDRLHRAVDDLS</sequence>
<dbReference type="InterPro" id="IPR001453">
    <property type="entry name" value="MoaB/Mog_dom"/>
</dbReference>
<dbReference type="Gene3D" id="2.170.190.11">
    <property type="entry name" value="Molybdopterin biosynthesis moea protein, domain 3"/>
    <property type="match status" value="1"/>
</dbReference>
<dbReference type="SUPFAM" id="SSF63882">
    <property type="entry name" value="MoeA N-terminal region -like"/>
    <property type="match status" value="1"/>
</dbReference>
<dbReference type="Pfam" id="PF03453">
    <property type="entry name" value="MoeA_N"/>
    <property type="match status" value="1"/>
</dbReference>
<dbReference type="NCBIfam" id="NF011068">
    <property type="entry name" value="PRK14498.1"/>
    <property type="match status" value="1"/>
</dbReference>
<evidence type="ECO:0000256" key="1">
    <source>
        <dbReference type="ARBA" id="ARBA00005046"/>
    </source>
</evidence>
<dbReference type="InterPro" id="IPR036688">
    <property type="entry name" value="MoeA_C_domain_IV_sf"/>
</dbReference>
<comment type="pathway">
    <text evidence="1">Cofactor biosynthesis; molybdopterin biosynthesis.</text>
</comment>
<dbReference type="SUPFAM" id="SSF63867">
    <property type="entry name" value="MoeA C-terminal domain-like"/>
    <property type="match status" value="1"/>
</dbReference>
<dbReference type="InterPro" id="IPR005111">
    <property type="entry name" value="MoeA_C_domain_IV"/>
</dbReference>
<proteinExistence type="predicted"/>